<protein>
    <submittedName>
        <fullName evidence="3">Uncharacterized protein</fullName>
    </submittedName>
</protein>
<dbReference type="RefSeq" id="XP_019046003.1">
    <property type="nucleotide sequence ID" value="XM_019191373.1"/>
</dbReference>
<feature type="chain" id="PRO_5042335071" evidence="2">
    <location>
        <begin position="21"/>
        <end position="219"/>
    </location>
</feature>
<name>A0A1B9G1N6_9TREE</name>
<dbReference type="CDD" id="cd22209">
    <property type="entry name" value="EMC10"/>
    <property type="match status" value="1"/>
</dbReference>
<dbReference type="EMBL" id="CP144544">
    <property type="protein sequence ID" value="WVW83604.1"/>
    <property type="molecule type" value="Genomic_DNA"/>
</dbReference>
<dbReference type="Proteomes" id="UP000092730">
    <property type="component" value="Chromosome 4"/>
</dbReference>
<dbReference type="AlphaFoldDB" id="A0A1B9G1N6"/>
<keyword evidence="5" id="KW-1185">Reference proteome</keyword>
<evidence type="ECO:0000313" key="4">
    <source>
        <dbReference type="EMBL" id="WVW83604.1"/>
    </source>
</evidence>
<feature type="signal peptide" evidence="2">
    <location>
        <begin position="1"/>
        <end position="20"/>
    </location>
</feature>
<dbReference type="EMBL" id="KI894021">
    <property type="protein sequence ID" value="OCF24933.1"/>
    <property type="molecule type" value="Genomic_DNA"/>
</dbReference>
<keyword evidence="2" id="KW-0732">Signal</keyword>
<dbReference type="KEGG" id="kbi:30209142"/>
<dbReference type="OrthoDB" id="1894652at2759"/>
<evidence type="ECO:0000313" key="3">
    <source>
        <dbReference type="EMBL" id="OCF24933.1"/>
    </source>
</evidence>
<reference evidence="4" key="2">
    <citation type="submission" date="2013-07" db="EMBL/GenBank/DDBJ databases">
        <authorList>
            <consortium name="The Broad Institute Genome Sequencing Platform"/>
            <person name="Cuomo C."/>
            <person name="Litvintseva A."/>
            <person name="Chen Y."/>
            <person name="Heitman J."/>
            <person name="Sun S."/>
            <person name="Springer D."/>
            <person name="Dromer F."/>
            <person name="Young S.K."/>
            <person name="Zeng Q."/>
            <person name="Gargeya S."/>
            <person name="Fitzgerald M."/>
            <person name="Abouelleil A."/>
            <person name="Alvarado L."/>
            <person name="Berlin A.M."/>
            <person name="Chapman S.B."/>
            <person name="Dewar J."/>
            <person name="Goldberg J."/>
            <person name="Griggs A."/>
            <person name="Gujja S."/>
            <person name="Hansen M."/>
            <person name="Howarth C."/>
            <person name="Imamovic A."/>
            <person name="Larimer J."/>
            <person name="McCowan C."/>
            <person name="Murphy C."/>
            <person name="Pearson M."/>
            <person name="Priest M."/>
            <person name="Roberts A."/>
            <person name="Saif S."/>
            <person name="Shea T."/>
            <person name="Sykes S."/>
            <person name="Wortman J."/>
            <person name="Nusbaum C."/>
            <person name="Birren B."/>
        </authorList>
    </citation>
    <scope>NUCLEOTIDE SEQUENCE</scope>
    <source>
        <strain evidence="4">CBS 10118</strain>
    </source>
</reference>
<sequence>MWSLSLLSTALLLTSPLTLAQQTFKIHHRFLPHPSPDSPPTFQQLGNLVIQDTLYSLEDHSNGSSGGGQVDDGNGWYQVGVQLGEHDVQEEWLIGSTRSCYLSSSPPKIQIHLTSTSTPSSISILPSSSSHTCSSNSTTSVKLPSRLSDLKVDFPQNTQKTFGPSLAPPPTVDPSTGAPAPPEVEKTFFQKYWMYIVGIALFFAVQMGPDEPKGAAGAK</sequence>
<feature type="region of interest" description="Disordered" evidence="1">
    <location>
        <begin position="158"/>
        <end position="181"/>
    </location>
</feature>
<reference evidence="3" key="1">
    <citation type="submission" date="2013-07" db="EMBL/GenBank/DDBJ databases">
        <title>The Genome Sequence of Cryptococcus bestiolae CBS10118.</title>
        <authorList>
            <consortium name="The Broad Institute Genome Sequencing Platform"/>
            <person name="Cuomo C."/>
            <person name="Litvintseva A."/>
            <person name="Chen Y."/>
            <person name="Heitman J."/>
            <person name="Sun S."/>
            <person name="Springer D."/>
            <person name="Dromer F."/>
            <person name="Young S.K."/>
            <person name="Zeng Q."/>
            <person name="Gargeya S."/>
            <person name="Fitzgerald M."/>
            <person name="Abouelleil A."/>
            <person name="Alvarado L."/>
            <person name="Berlin A.M."/>
            <person name="Chapman S.B."/>
            <person name="Dewar J."/>
            <person name="Goldberg J."/>
            <person name="Griggs A."/>
            <person name="Gujja S."/>
            <person name="Hansen M."/>
            <person name="Howarth C."/>
            <person name="Imamovic A."/>
            <person name="Larimer J."/>
            <person name="McCowan C."/>
            <person name="Murphy C."/>
            <person name="Pearson M."/>
            <person name="Priest M."/>
            <person name="Roberts A."/>
            <person name="Saif S."/>
            <person name="Shea T."/>
            <person name="Sykes S."/>
            <person name="Wortman J."/>
            <person name="Nusbaum C."/>
            <person name="Birren B."/>
        </authorList>
    </citation>
    <scope>NUCLEOTIDE SEQUENCE [LARGE SCALE GENOMIC DNA]</scope>
    <source>
        <strain evidence="3">CBS 10118</strain>
    </source>
</reference>
<organism evidence="3">
    <name type="scientific">Kwoniella bestiolae CBS 10118</name>
    <dbReference type="NCBI Taxonomy" id="1296100"/>
    <lineage>
        <taxon>Eukaryota</taxon>
        <taxon>Fungi</taxon>
        <taxon>Dikarya</taxon>
        <taxon>Basidiomycota</taxon>
        <taxon>Agaricomycotina</taxon>
        <taxon>Tremellomycetes</taxon>
        <taxon>Tremellales</taxon>
        <taxon>Cryptococcaceae</taxon>
        <taxon>Kwoniella</taxon>
    </lineage>
</organism>
<dbReference type="VEuPathDB" id="FungiDB:I302_04743"/>
<dbReference type="STRING" id="1296100.A0A1B9G1N6"/>
<gene>
    <name evidence="3" type="ORF">I302_04743</name>
    <name evidence="4" type="ORF">I302_105625</name>
</gene>
<reference evidence="4" key="4">
    <citation type="submission" date="2024-02" db="EMBL/GenBank/DDBJ databases">
        <title>Comparative genomics of Cryptococcus and Kwoniella reveals pathogenesis evolution and contrasting modes of karyotype evolution via chromosome fusion or intercentromeric recombination.</title>
        <authorList>
            <person name="Coelho M.A."/>
            <person name="David-Palma M."/>
            <person name="Shea T."/>
            <person name="Bowers K."/>
            <person name="McGinley-Smith S."/>
            <person name="Mohammad A.W."/>
            <person name="Gnirke A."/>
            <person name="Yurkov A.M."/>
            <person name="Nowrousian M."/>
            <person name="Sun S."/>
            <person name="Cuomo C.A."/>
            <person name="Heitman J."/>
        </authorList>
    </citation>
    <scope>NUCLEOTIDE SEQUENCE</scope>
    <source>
        <strain evidence="4">CBS 10118</strain>
    </source>
</reference>
<reference evidence="3" key="3">
    <citation type="submission" date="2014-01" db="EMBL/GenBank/DDBJ databases">
        <title>Evolution of pathogenesis and genome organization in the Tremellales.</title>
        <authorList>
            <person name="Cuomo C."/>
            <person name="Litvintseva A."/>
            <person name="Heitman J."/>
            <person name="Chen Y."/>
            <person name="Sun S."/>
            <person name="Springer D."/>
            <person name="Dromer F."/>
            <person name="Young S."/>
            <person name="Zeng Q."/>
            <person name="Chapman S."/>
            <person name="Gujja S."/>
            <person name="Saif S."/>
            <person name="Birren B."/>
        </authorList>
    </citation>
    <scope>NUCLEOTIDE SEQUENCE</scope>
    <source>
        <strain evidence="3">CBS 10118</strain>
    </source>
</reference>
<proteinExistence type="predicted"/>
<evidence type="ECO:0000256" key="2">
    <source>
        <dbReference type="SAM" id="SignalP"/>
    </source>
</evidence>
<evidence type="ECO:0000256" key="1">
    <source>
        <dbReference type="SAM" id="MobiDB-lite"/>
    </source>
</evidence>
<accession>A0A1B9G1N6</accession>
<evidence type="ECO:0000313" key="5">
    <source>
        <dbReference type="Proteomes" id="UP000092730"/>
    </source>
</evidence>
<dbReference type="Pfam" id="PF21203">
    <property type="entry name" value="ECM10"/>
    <property type="match status" value="1"/>
</dbReference>
<dbReference type="GeneID" id="30209142"/>